<comment type="caution">
    <text evidence="2">The sequence shown here is derived from an EMBL/GenBank/DDBJ whole genome shotgun (WGS) entry which is preliminary data.</text>
</comment>
<dbReference type="PANTHER" id="PTHR41521">
    <property type="match status" value="1"/>
</dbReference>
<dbReference type="Gene3D" id="3.30.70.100">
    <property type="match status" value="1"/>
</dbReference>
<dbReference type="RefSeq" id="WP_189580196.1">
    <property type="nucleotide sequence ID" value="NZ_BMYV01000001.1"/>
</dbReference>
<evidence type="ECO:0000313" key="2">
    <source>
        <dbReference type="EMBL" id="GGX56968.1"/>
    </source>
</evidence>
<evidence type="ECO:0000313" key="3">
    <source>
        <dbReference type="Proteomes" id="UP000600865"/>
    </source>
</evidence>
<gene>
    <name evidence="2" type="ORF">GCM10011309_02310</name>
</gene>
<feature type="domain" description="DUF1330" evidence="1">
    <location>
        <begin position="3"/>
        <end position="90"/>
    </location>
</feature>
<dbReference type="Proteomes" id="UP000600865">
    <property type="component" value="Unassembled WGS sequence"/>
</dbReference>
<organism evidence="2 3">
    <name type="scientific">Litorimonas cladophorae</name>
    <dbReference type="NCBI Taxonomy" id="1220491"/>
    <lineage>
        <taxon>Bacteria</taxon>
        <taxon>Pseudomonadati</taxon>
        <taxon>Pseudomonadota</taxon>
        <taxon>Alphaproteobacteria</taxon>
        <taxon>Maricaulales</taxon>
        <taxon>Robiginitomaculaceae</taxon>
    </lineage>
</organism>
<protein>
    <recommendedName>
        <fullName evidence="1">DUF1330 domain-containing protein</fullName>
    </recommendedName>
</protein>
<dbReference type="SUPFAM" id="SSF54909">
    <property type="entry name" value="Dimeric alpha+beta barrel"/>
    <property type="match status" value="1"/>
</dbReference>
<sequence>MSTFVFATAEYTDKAEYNRYVELSTPIFMREGVKVLGNDETAKFSGIDGEKAILLEFRDQAHMRHFFALPDYQAAAKHRDAGAKMRMVTFRRMPAL</sequence>
<evidence type="ECO:0000259" key="1">
    <source>
        <dbReference type="Pfam" id="PF07045"/>
    </source>
</evidence>
<accession>A0A918NBU1</accession>
<dbReference type="PANTHER" id="PTHR41521:SF4">
    <property type="entry name" value="BLR0684 PROTEIN"/>
    <property type="match status" value="1"/>
</dbReference>
<dbReference type="EMBL" id="BMYV01000001">
    <property type="protein sequence ID" value="GGX56968.1"/>
    <property type="molecule type" value="Genomic_DNA"/>
</dbReference>
<proteinExistence type="predicted"/>
<dbReference type="InterPro" id="IPR010753">
    <property type="entry name" value="DUF1330"/>
</dbReference>
<dbReference type="AlphaFoldDB" id="A0A918NBU1"/>
<keyword evidence="3" id="KW-1185">Reference proteome</keyword>
<reference evidence="2 3" key="1">
    <citation type="journal article" date="2014" name="Int. J. Syst. Evol. Microbiol.">
        <title>Complete genome sequence of Corynebacterium casei LMG S-19264T (=DSM 44701T), isolated from a smear-ripened cheese.</title>
        <authorList>
            <consortium name="US DOE Joint Genome Institute (JGI-PGF)"/>
            <person name="Walter F."/>
            <person name="Albersmeier A."/>
            <person name="Kalinowski J."/>
            <person name="Ruckert C."/>
        </authorList>
    </citation>
    <scope>NUCLEOTIDE SEQUENCE [LARGE SCALE GENOMIC DNA]</scope>
    <source>
        <strain evidence="2 3">KCTC 23968</strain>
    </source>
</reference>
<dbReference type="Pfam" id="PF07045">
    <property type="entry name" value="DUF1330"/>
    <property type="match status" value="1"/>
</dbReference>
<dbReference type="InterPro" id="IPR011008">
    <property type="entry name" value="Dimeric_a/b-barrel"/>
</dbReference>
<name>A0A918NBU1_9PROT</name>